<reference evidence="1" key="1">
    <citation type="journal article" date="2021" name="Open Biol.">
        <title>Shared evolutionary footprints suggest mitochondrial oxidative damage underlies multiple complex I losses in fungi.</title>
        <authorList>
            <person name="Schikora-Tamarit M.A."/>
            <person name="Marcet-Houben M."/>
            <person name="Nosek J."/>
            <person name="Gabaldon T."/>
        </authorList>
    </citation>
    <scope>NUCLEOTIDE SEQUENCE</scope>
    <source>
        <strain evidence="1">CBS6075</strain>
    </source>
</reference>
<reference evidence="1" key="2">
    <citation type="submission" date="2021-01" db="EMBL/GenBank/DDBJ databases">
        <authorList>
            <person name="Schikora-Tamarit M.A."/>
        </authorList>
    </citation>
    <scope>NUCLEOTIDE SEQUENCE</scope>
    <source>
        <strain evidence="1">CBS6075</strain>
    </source>
</reference>
<organism evidence="1 2">
    <name type="scientific">Ogataea philodendri</name>
    <dbReference type="NCBI Taxonomy" id="1378263"/>
    <lineage>
        <taxon>Eukaryota</taxon>
        <taxon>Fungi</taxon>
        <taxon>Dikarya</taxon>
        <taxon>Ascomycota</taxon>
        <taxon>Saccharomycotina</taxon>
        <taxon>Pichiomycetes</taxon>
        <taxon>Pichiales</taxon>
        <taxon>Pichiaceae</taxon>
        <taxon>Ogataea</taxon>
    </lineage>
</organism>
<accession>A0A9P8T9L2</accession>
<dbReference type="GeneID" id="70233197"/>
<comment type="caution">
    <text evidence="1">The sequence shown here is derived from an EMBL/GenBank/DDBJ whole genome shotgun (WGS) entry which is preliminary data.</text>
</comment>
<proteinExistence type="predicted"/>
<gene>
    <name evidence="1" type="ORF">OGAPHI_001229</name>
</gene>
<dbReference type="AlphaFoldDB" id="A0A9P8T9L2"/>
<name>A0A9P8T9L2_9ASCO</name>
<evidence type="ECO:0000313" key="2">
    <source>
        <dbReference type="Proteomes" id="UP000769157"/>
    </source>
</evidence>
<dbReference type="Proteomes" id="UP000769157">
    <property type="component" value="Unassembled WGS sequence"/>
</dbReference>
<evidence type="ECO:0000313" key="1">
    <source>
        <dbReference type="EMBL" id="KAH3670714.1"/>
    </source>
</evidence>
<dbReference type="RefSeq" id="XP_046064139.1">
    <property type="nucleotide sequence ID" value="XM_046201969.1"/>
</dbReference>
<protein>
    <submittedName>
        <fullName evidence="1">Uncharacterized protein</fullName>
    </submittedName>
</protein>
<dbReference type="EMBL" id="JAEUBE010000087">
    <property type="protein sequence ID" value="KAH3670714.1"/>
    <property type="molecule type" value="Genomic_DNA"/>
</dbReference>
<sequence length="201" mass="21485">MKSDMMNRGDSSSLRACSSLHLNKTSNNGLLAIGIEFELTMLVHGRSTFVDANNICSLNSGSCGTDWLVATTSAPLGNPLEDLIRLGRNAQISLKPDDIHESTMEHFQNVWIGENNVQIHKMRSKVGTQWVYQCSGVSGTAGTSSMDSLNEINAFGFVVINGLNGDVSKLSTGVLNNNCGLAMLRGCGDAFRVPAVSDSSK</sequence>
<keyword evidence="2" id="KW-1185">Reference proteome</keyword>